<protein>
    <recommendedName>
        <fullName evidence="2">Zinc-ribbon domain-containing protein</fullName>
    </recommendedName>
</protein>
<evidence type="ECO:0000256" key="1">
    <source>
        <dbReference type="SAM" id="Phobius"/>
    </source>
</evidence>
<feature type="domain" description="Zinc-ribbon" evidence="2">
    <location>
        <begin position="4"/>
        <end position="26"/>
    </location>
</feature>
<feature type="transmembrane region" description="Helical" evidence="1">
    <location>
        <begin position="176"/>
        <end position="195"/>
    </location>
</feature>
<feature type="transmembrane region" description="Helical" evidence="1">
    <location>
        <begin position="81"/>
        <end position="102"/>
    </location>
</feature>
<sequence>MVKYCPRCGSPNPDDAVFCQRCGYPLQGTQQIQPPQPIQQPLTPPQPIQYAQQPAPYSYPYYQQPKTASDYGQMLARWGTILYGIVYFLLGIGGILSEVSFYTSGEPGKIVGSIILSAIGSAMLFLLGVIALLIGFTKNIMRWMFLGGIFIFIYFLMMGIGYIYTGVEFGQSASTAGGVLLIISSIFVFLAAFFAKNINLGRKLFAIVLGIVSFFIIYGVASYYAGLVGLLQGLASLFGQSSSPIPAILFLFSASFFNSDLALLAIAFMMTMLSVVIILFYSNLTKYINVFLYLAFLIFSLGVLVLGVEGVSGGIPSMSGMSAAFKASVYVSVTAAIIDIAAGSLLTIGALIFLANYFNNLQKKNQ</sequence>
<dbReference type="EMBL" id="AP031322">
    <property type="protein sequence ID" value="BFH74827.1"/>
    <property type="molecule type" value="Genomic_DNA"/>
</dbReference>
<gene>
    <name evidence="3" type="ORF">SJAV_27710</name>
</gene>
<proteinExistence type="predicted"/>
<evidence type="ECO:0000259" key="2">
    <source>
        <dbReference type="Pfam" id="PF13240"/>
    </source>
</evidence>
<feature type="transmembrane region" description="Helical" evidence="1">
    <location>
        <begin position="287"/>
        <end position="308"/>
    </location>
</feature>
<feature type="transmembrane region" description="Helical" evidence="1">
    <location>
        <begin position="114"/>
        <end position="136"/>
    </location>
</feature>
<dbReference type="KEGG" id="sjv:SJAV_27710"/>
<dbReference type="Pfam" id="PF13240">
    <property type="entry name" value="Zn_Ribbon_1"/>
    <property type="match status" value="1"/>
</dbReference>
<feature type="transmembrane region" description="Helical" evidence="1">
    <location>
        <begin position="204"/>
        <end position="224"/>
    </location>
</feature>
<dbReference type="GeneID" id="92355722"/>
<keyword evidence="1" id="KW-0812">Transmembrane</keyword>
<dbReference type="AlphaFoldDB" id="A0AAT9GV45"/>
<organism evidence="3">
    <name type="scientific">Sulfurisphaera javensis</name>
    <dbReference type="NCBI Taxonomy" id="2049879"/>
    <lineage>
        <taxon>Archaea</taxon>
        <taxon>Thermoproteota</taxon>
        <taxon>Thermoprotei</taxon>
        <taxon>Sulfolobales</taxon>
        <taxon>Sulfolobaceae</taxon>
        <taxon>Sulfurisphaera</taxon>
    </lineage>
</organism>
<keyword evidence="1" id="KW-0472">Membrane</keyword>
<keyword evidence="1" id="KW-1133">Transmembrane helix</keyword>
<feature type="transmembrane region" description="Helical" evidence="1">
    <location>
        <begin position="329"/>
        <end position="358"/>
    </location>
</feature>
<reference evidence="3" key="1">
    <citation type="submission" date="2024-03" db="EMBL/GenBank/DDBJ databases">
        <title>Complete genome sequence of Sulfurisphaera javensis strain KD-1.</title>
        <authorList>
            <person name="Sakai H."/>
            <person name="Nur N."/>
            <person name="Suwanto A."/>
            <person name="Kurosawa N."/>
        </authorList>
    </citation>
    <scope>NUCLEOTIDE SEQUENCE</scope>
    <source>
        <strain evidence="3">KD-1</strain>
    </source>
</reference>
<feature type="transmembrane region" description="Helical" evidence="1">
    <location>
        <begin position="261"/>
        <end position="281"/>
    </location>
</feature>
<evidence type="ECO:0000313" key="3">
    <source>
        <dbReference type="EMBL" id="BFH74827.1"/>
    </source>
</evidence>
<dbReference type="InterPro" id="IPR026870">
    <property type="entry name" value="Zinc_ribbon_dom"/>
</dbReference>
<feature type="transmembrane region" description="Helical" evidence="1">
    <location>
        <begin position="143"/>
        <end position="164"/>
    </location>
</feature>
<name>A0AAT9GV45_9CREN</name>
<dbReference type="RefSeq" id="WP_369610297.1">
    <property type="nucleotide sequence ID" value="NZ_AP031322.1"/>
</dbReference>
<accession>A0AAT9GV45</accession>